<keyword evidence="1" id="KW-0472">Membrane</keyword>
<reference evidence="2" key="1">
    <citation type="submission" date="2017-12" db="EMBL/GenBank/DDBJ databases">
        <title>Gene loss provides genomic basis for host adaptation in cereal stripe rust fungi.</title>
        <authorList>
            <person name="Xia C."/>
        </authorList>
    </citation>
    <scope>NUCLEOTIDE SEQUENCE [LARGE SCALE GENOMIC DNA]</scope>
    <source>
        <strain evidence="2">93-210</strain>
    </source>
</reference>
<dbReference type="VEuPathDB" id="FungiDB:PSHT_03107"/>
<dbReference type="VEuPathDB" id="FungiDB:PSTT_06071"/>
<name>A0A2S4VLR2_9BASI</name>
<proteinExistence type="predicted"/>
<feature type="transmembrane region" description="Helical" evidence="1">
    <location>
        <begin position="168"/>
        <end position="188"/>
    </location>
</feature>
<dbReference type="Proteomes" id="UP000239156">
    <property type="component" value="Unassembled WGS sequence"/>
</dbReference>
<evidence type="ECO:0000313" key="3">
    <source>
        <dbReference type="Proteomes" id="UP000239156"/>
    </source>
</evidence>
<comment type="caution">
    <text evidence="2">The sequence shown here is derived from an EMBL/GenBank/DDBJ whole genome shotgun (WGS) entry which is preliminary data.</text>
</comment>
<feature type="transmembrane region" description="Helical" evidence="1">
    <location>
        <begin position="124"/>
        <end position="148"/>
    </location>
</feature>
<keyword evidence="1" id="KW-0812">Transmembrane</keyword>
<gene>
    <name evidence="2" type="ORF">PSTT_06071</name>
</gene>
<keyword evidence="3" id="KW-1185">Reference proteome</keyword>
<protein>
    <recommendedName>
        <fullName evidence="4">TRP C-terminal domain-containing protein</fullName>
    </recommendedName>
</protein>
<dbReference type="EMBL" id="PKSL01000046">
    <property type="protein sequence ID" value="POW10443.1"/>
    <property type="molecule type" value="Genomic_DNA"/>
</dbReference>
<evidence type="ECO:0000256" key="1">
    <source>
        <dbReference type="SAM" id="Phobius"/>
    </source>
</evidence>
<feature type="transmembrane region" description="Helical" evidence="1">
    <location>
        <begin position="6"/>
        <end position="25"/>
    </location>
</feature>
<feature type="transmembrane region" description="Helical" evidence="1">
    <location>
        <begin position="200"/>
        <end position="219"/>
    </location>
</feature>
<organism evidence="2 3">
    <name type="scientific">Puccinia striiformis</name>
    <dbReference type="NCBI Taxonomy" id="27350"/>
    <lineage>
        <taxon>Eukaryota</taxon>
        <taxon>Fungi</taxon>
        <taxon>Dikarya</taxon>
        <taxon>Basidiomycota</taxon>
        <taxon>Pucciniomycotina</taxon>
        <taxon>Pucciniomycetes</taxon>
        <taxon>Pucciniales</taxon>
        <taxon>Pucciniaceae</taxon>
        <taxon>Puccinia</taxon>
    </lineage>
</organism>
<feature type="non-terminal residue" evidence="2">
    <location>
        <position position="234"/>
    </location>
</feature>
<accession>A0A2S4VLR2</accession>
<keyword evidence="1" id="KW-1133">Transmembrane helix</keyword>
<evidence type="ECO:0000313" key="2">
    <source>
        <dbReference type="EMBL" id="POW10443.1"/>
    </source>
</evidence>
<sequence length="234" mass="26179">MEYFKSSRVMQVSSLLMIILTLMAISLDRQKHKNDCFQIQKELGLEEVVDGLGKPAGEQASAKSTQMASIKPNRLTWLQLKLHQTTLSQTYSYLFFLNSADESLLQATNQAAEKVKKNDLFDPFLNLINSSIDILLCLFGALVILGLIPDHIKLHLDFNQSPTSLTDLTQILILLSTQANSFAVLIVIIEPLLLNLSPMFTILPLISTVVCMLSVIYLAKLPPKSESFVKHFSR</sequence>
<evidence type="ECO:0008006" key="4">
    <source>
        <dbReference type="Google" id="ProtNLM"/>
    </source>
</evidence>